<protein>
    <recommendedName>
        <fullName evidence="3">DUF3581 domain-containing protein</fullName>
    </recommendedName>
</protein>
<evidence type="ECO:0008006" key="3">
    <source>
        <dbReference type="Google" id="ProtNLM"/>
    </source>
</evidence>
<dbReference type="Proteomes" id="UP000029843">
    <property type="component" value="Unassembled WGS sequence"/>
</dbReference>
<name>A0A099KXK4_COLPS</name>
<dbReference type="InterPro" id="IPR021974">
    <property type="entry name" value="DUF3581"/>
</dbReference>
<accession>A0A099KXK4</accession>
<dbReference type="PATRIC" id="fig|28229.4.peg.111"/>
<gene>
    <name evidence="1" type="ORF">ND2E_1123</name>
</gene>
<dbReference type="Pfam" id="PF12119">
    <property type="entry name" value="DUF3581"/>
    <property type="match status" value="1"/>
</dbReference>
<organism evidence="1 2">
    <name type="scientific">Colwellia psychrerythraea</name>
    <name type="common">Vibrio psychroerythus</name>
    <dbReference type="NCBI Taxonomy" id="28229"/>
    <lineage>
        <taxon>Bacteria</taxon>
        <taxon>Pseudomonadati</taxon>
        <taxon>Pseudomonadota</taxon>
        <taxon>Gammaproteobacteria</taxon>
        <taxon>Alteromonadales</taxon>
        <taxon>Colwelliaceae</taxon>
        <taxon>Colwellia</taxon>
    </lineage>
</organism>
<sequence length="255" mass="28763">MLRSNVVYSPTEVAKMSIKEMFIENYCPISADRISFTRQQGSDFAKQVADDFNPLHNIDAKRFCVPGDLLFSIIIAKSGLHKKMTFDFSGMVSDDVHLTFPQNIDNSFNIKDDKDKTCLSVHVSGDKTHEPALINALTKAYVDFSGHTFPDILVKLMADNSVMINPARPMVMYQSMSIDLHTLEADTVTLQLAKTSLLIEGKRGDAWLEFDLLSNDKVIGHGKKHMLLSGLRSYEQETIDTMVNQYRDSKKNYQA</sequence>
<evidence type="ECO:0000313" key="2">
    <source>
        <dbReference type="Proteomes" id="UP000029843"/>
    </source>
</evidence>
<evidence type="ECO:0000313" key="1">
    <source>
        <dbReference type="EMBL" id="KGJ95341.1"/>
    </source>
</evidence>
<comment type="caution">
    <text evidence="1">The sequence shown here is derived from an EMBL/GenBank/DDBJ whole genome shotgun (WGS) entry which is preliminary data.</text>
</comment>
<dbReference type="EMBL" id="JQED01000003">
    <property type="protein sequence ID" value="KGJ95341.1"/>
    <property type="molecule type" value="Genomic_DNA"/>
</dbReference>
<reference evidence="1 2" key="1">
    <citation type="submission" date="2014-08" db="EMBL/GenBank/DDBJ databases">
        <title>Genomic and Phenotypic Diversity of Colwellia psychrerythraea strains from Disparate Marine Basins.</title>
        <authorList>
            <person name="Techtmann S.M."/>
            <person name="Stelling S.C."/>
            <person name="Utturkar S.M."/>
            <person name="Alshibli N."/>
            <person name="Harris A."/>
            <person name="Brown S.D."/>
            <person name="Hazen T.C."/>
        </authorList>
    </citation>
    <scope>NUCLEOTIDE SEQUENCE [LARGE SCALE GENOMIC DNA]</scope>
    <source>
        <strain evidence="1 2">ND2E</strain>
    </source>
</reference>
<proteinExistence type="predicted"/>
<dbReference type="AlphaFoldDB" id="A0A099KXK4"/>